<dbReference type="EMBL" id="BRXZ01000064">
    <property type="protein sequence ID" value="GMI04152.1"/>
    <property type="molecule type" value="Genomic_DNA"/>
</dbReference>
<comment type="catalytic activity">
    <reaction evidence="4">
        <text>a di-trans,poly-cis-dolichyl phosphate + GDP-alpha-D-mannose = a di-trans,poly-cis-dolichyl beta-D-mannosyl phosphate + GDP</text>
        <dbReference type="Rhea" id="RHEA:21184"/>
        <dbReference type="Rhea" id="RHEA-COMP:19498"/>
        <dbReference type="Rhea" id="RHEA-COMP:19501"/>
        <dbReference type="ChEBI" id="CHEBI:57527"/>
        <dbReference type="ChEBI" id="CHEBI:57683"/>
        <dbReference type="ChEBI" id="CHEBI:58189"/>
        <dbReference type="ChEBI" id="CHEBI:58211"/>
    </reaction>
</comment>
<sequence>MDADLSHHPKFIPAMIREMESGNFDVVTGTRYRDGGGVSGWDLKRKIMSKGANFLATLLLRPGVSDLTGSFRLYRTSVLRDIFPSIVSKGYVFQMEVMVRVVDRGYRVGEVGITFVDRIYGESKLGAGEVWGFLKGVAWLWLTTPE</sequence>
<dbReference type="InterPro" id="IPR039528">
    <property type="entry name" value="DPM1-like"/>
</dbReference>
<comment type="caution">
    <text evidence="6">The sequence shown here is derived from an EMBL/GenBank/DDBJ whole genome shotgun (WGS) entry which is preliminary data.</text>
</comment>
<dbReference type="Proteomes" id="UP001165082">
    <property type="component" value="Unassembled WGS sequence"/>
</dbReference>
<dbReference type="InterPro" id="IPR029044">
    <property type="entry name" value="Nucleotide-diphossugar_trans"/>
</dbReference>
<dbReference type="PANTHER" id="PTHR43398:SF1">
    <property type="entry name" value="DOLICHOL-PHOSPHATE MANNOSYLTRANSFERASE SUBUNIT 1"/>
    <property type="match status" value="1"/>
</dbReference>
<dbReference type="GO" id="GO:0006506">
    <property type="term" value="P:GPI anchor biosynthetic process"/>
    <property type="evidence" value="ECO:0007669"/>
    <property type="project" value="TreeGrafter"/>
</dbReference>
<comment type="function">
    <text evidence="4">Transfers mannose from GDP-mannose to dolichol monophosphate to form dolichol phosphate mannose (Dol-P-Man) which is the mannosyl donor in pathways leading to N-glycosylation, glycosyl phosphatidylinositol membrane anchoring, and O-mannosylation of proteins.</text>
</comment>
<name>A0A9W7C968_9STRA</name>
<protein>
    <recommendedName>
        <fullName evidence="4">Dolichol-phosphate mannosyltransferase subunit 1</fullName>
        <ecNumber evidence="4">2.4.1.83</ecNumber>
    </recommendedName>
</protein>
<accession>A0A9W7C968</accession>
<dbReference type="Gene3D" id="3.90.550.10">
    <property type="entry name" value="Spore Coat Polysaccharide Biosynthesis Protein SpsA, Chain A"/>
    <property type="match status" value="1"/>
</dbReference>
<dbReference type="EC" id="2.4.1.83" evidence="4"/>
<evidence type="ECO:0000313" key="6">
    <source>
        <dbReference type="EMBL" id="GMI04152.1"/>
    </source>
</evidence>
<evidence type="ECO:0000313" key="7">
    <source>
        <dbReference type="Proteomes" id="UP001165082"/>
    </source>
</evidence>
<comment type="pathway">
    <text evidence="4">Protein modification; protein glycosylation.</text>
</comment>
<comment type="subunit">
    <text evidence="4">Component of the dolichol-phosphate mannose (DPM) synthase complex.</text>
</comment>
<dbReference type="CDD" id="cd06442">
    <property type="entry name" value="DPM1_like"/>
    <property type="match status" value="1"/>
</dbReference>
<dbReference type="GO" id="GO:0004582">
    <property type="term" value="F:dolichyl-phosphate beta-D-mannosyltransferase activity"/>
    <property type="evidence" value="ECO:0007669"/>
    <property type="project" value="UniProtKB-UniRule"/>
</dbReference>
<evidence type="ECO:0000256" key="1">
    <source>
        <dbReference type="ARBA" id="ARBA00006739"/>
    </source>
</evidence>
<dbReference type="GO" id="GO:0035269">
    <property type="term" value="P:protein O-linked glycosylation via mannose"/>
    <property type="evidence" value="ECO:0007669"/>
    <property type="project" value="TreeGrafter"/>
</dbReference>
<reference evidence="6" key="1">
    <citation type="submission" date="2022-07" db="EMBL/GenBank/DDBJ databases">
        <title>Genome analysis of Parmales, a sister group of diatoms, reveals the evolutionary specialization of diatoms from phago-mixotrophs to photoautotrophs.</title>
        <authorList>
            <person name="Ban H."/>
            <person name="Sato S."/>
            <person name="Yoshikawa S."/>
            <person name="Kazumasa Y."/>
            <person name="Nakamura Y."/>
            <person name="Ichinomiya M."/>
            <person name="Saitoh K."/>
            <person name="Sato N."/>
            <person name="Blanc-Mathieu R."/>
            <person name="Endo H."/>
            <person name="Kuwata A."/>
            <person name="Ogata H."/>
        </authorList>
    </citation>
    <scope>NUCLEOTIDE SEQUENCE</scope>
</reference>
<feature type="domain" description="Glycosyltransferase 2-like" evidence="5">
    <location>
        <begin position="1"/>
        <end position="83"/>
    </location>
</feature>
<keyword evidence="2 4" id="KW-0328">Glycosyltransferase</keyword>
<evidence type="ECO:0000256" key="4">
    <source>
        <dbReference type="RuleBase" id="RU365083"/>
    </source>
</evidence>
<evidence type="ECO:0000256" key="2">
    <source>
        <dbReference type="ARBA" id="ARBA00022676"/>
    </source>
</evidence>
<dbReference type="GO" id="GO:0006488">
    <property type="term" value="P:dolichol-linked oligosaccharide biosynthetic process"/>
    <property type="evidence" value="ECO:0007669"/>
    <property type="project" value="TreeGrafter"/>
</dbReference>
<dbReference type="OrthoDB" id="2603at2759"/>
<keyword evidence="7" id="KW-1185">Reference proteome</keyword>
<gene>
    <name evidence="6" type="ORF">TrRE_jg4711</name>
</gene>
<proteinExistence type="inferred from homology"/>
<comment type="similarity">
    <text evidence="1 4">Belongs to the glycosyltransferase 2 family.</text>
</comment>
<dbReference type="InterPro" id="IPR001173">
    <property type="entry name" value="Glyco_trans_2-like"/>
</dbReference>
<dbReference type="SUPFAM" id="SSF53448">
    <property type="entry name" value="Nucleotide-diphospho-sugar transferases"/>
    <property type="match status" value="1"/>
</dbReference>
<evidence type="ECO:0000259" key="5">
    <source>
        <dbReference type="Pfam" id="PF00535"/>
    </source>
</evidence>
<dbReference type="PANTHER" id="PTHR43398">
    <property type="entry name" value="DOLICHOL-PHOSPHATE MANNOSYLTRANSFERASE SUBUNIT 1"/>
    <property type="match status" value="1"/>
</dbReference>
<keyword evidence="4" id="KW-0256">Endoplasmic reticulum</keyword>
<comment type="subcellular location">
    <subcellularLocation>
        <location evidence="4">Endoplasmic reticulum</location>
    </subcellularLocation>
</comment>
<keyword evidence="3 4" id="KW-0808">Transferase</keyword>
<dbReference type="AlphaFoldDB" id="A0A9W7C968"/>
<evidence type="ECO:0000256" key="3">
    <source>
        <dbReference type="ARBA" id="ARBA00022679"/>
    </source>
</evidence>
<dbReference type="GO" id="GO:0005789">
    <property type="term" value="C:endoplasmic reticulum membrane"/>
    <property type="evidence" value="ECO:0007669"/>
    <property type="project" value="TreeGrafter"/>
</dbReference>
<organism evidence="6 7">
    <name type="scientific">Triparma retinervis</name>
    <dbReference type="NCBI Taxonomy" id="2557542"/>
    <lineage>
        <taxon>Eukaryota</taxon>
        <taxon>Sar</taxon>
        <taxon>Stramenopiles</taxon>
        <taxon>Ochrophyta</taxon>
        <taxon>Bolidophyceae</taxon>
        <taxon>Parmales</taxon>
        <taxon>Triparmaceae</taxon>
        <taxon>Triparma</taxon>
    </lineage>
</organism>
<dbReference type="Pfam" id="PF00535">
    <property type="entry name" value="Glycos_transf_2"/>
    <property type="match status" value="1"/>
</dbReference>